<evidence type="ECO:0000313" key="3">
    <source>
        <dbReference type="Proteomes" id="UP000276215"/>
    </source>
</evidence>
<protein>
    <submittedName>
        <fullName evidence="2">Uncharacterized protein</fullName>
    </submittedName>
</protein>
<proteinExistence type="predicted"/>
<dbReference type="Proteomes" id="UP000276215">
    <property type="component" value="Unassembled WGS sequence"/>
</dbReference>
<evidence type="ECO:0000256" key="1">
    <source>
        <dbReference type="SAM" id="MobiDB-lite"/>
    </source>
</evidence>
<organism evidence="2 3">
    <name type="scientific">Choiromyces venosus 120613-1</name>
    <dbReference type="NCBI Taxonomy" id="1336337"/>
    <lineage>
        <taxon>Eukaryota</taxon>
        <taxon>Fungi</taxon>
        <taxon>Dikarya</taxon>
        <taxon>Ascomycota</taxon>
        <taxon>Pezizomycotina</taxon>
        <taxon>Pezizomycetes</taxon>
        <taxon>Pezizales</taxon>
        <taxon>Tuberaceae</taxon>
        <taxon>Choiromyces</taxon>
    </lineage>
</organism>
<feature type="region of interest" description="Disordered" evidence="1">
    <location>
        <begin position="51"/>
        <end position="76"/>
    </location>
</feature>
<name>A0A3N4JYJ3_9PEZI</name>
<sequence length="76" mass="8401">MTATQGFGKLYIDNISSLSTTTQMFPLNIFGFNCNAISIFCCTRHITQTSRRTEVQEAPITSQPPSQEPMNANPSD</sequence>
<evidence type="ECO:0000313" key="2">
    <source>
        <dbReference type="EMBL" id="RPB03307.1"/>
    </source>
</evidence>
<dbReference type="OrthoDB" id="10414357at2759"/>
<reference evidence="2 3" key="1">
    <citation type="journal article" date="2018" name="Nat. Ecol. Evol.">
        <title>Pezizomycetes genomes reveal the molecular basis of ectomycorrhizal truffle lifestyle.</title>
        <authorList>
            <person name="Murat C."/>
            <person name="Payen T."/>
            <person name="Noel B."/>
            <person name="Kuo A."/>
            <person name="Morin E."/>
            <person name="Chen J."/>
            <person name="Kohler A."/>
            <person name="Krizsan K."/>
            <person name="Balestrini R."/>
            <person name="Da Silva C."/>
            <person name="Montanini B."/>
            <person name="Hainaut M."/>
            <person name="Levati E."/>
            <person name="Barry K.W."/>
            <person name="Belfiori B."/>
            <person name="Cichocki N."/>
            <person name="Clum A."/>
            <person name="Dockter R.B."/>
            <person name="Fauchery L."/>
            <person name="Guy J."/>
            <person name="Iotti M."/>
            <person name="Le Tacon F."/>
            <person name="Lindquist E.A."/>
            <person name="Lipzen A."/>
            <person name="Malagnac F."/>
            <person name="Mello A."/>
            <person name="Molinier V."/>
            <person name="Miyauchi S."/>
            <person name="Poulain J."/>
            <person name="Riccioni C."/>
            <person name="Rubini A."/>
            <person name="Sitrit Y."/>
            <person name="Splivallo R."/>
            <person name="Traeger S."/>
            <person name="Wang M."/>
            <person name="Zifcakova L."/>
            <person name="Wipf D."/>
            <person name="Zambonelli A."/>
            <person name="Paolocci F."/>
            <person name="Nowrousian M."/>
            <person name="Ottonello S."/>
            <person name="Baldrian P."/>
            <person name="Spatafora J.W."/>
            <person name="Henrissat B."/>
            <person name="Nagy L.G."/>
            <person name="Aury J.M."/>
            <person name="Wincker P."/>
            <person name="Grigoriev I.V."/>
            <person name="Bonfante P."/>
            <person name="Martin F.M."/>
        </authorList>
    </citation>
    <scope>NUCLEOTIDE SEQUENCE [LARGE SCALE GENOMIC DNA]</scope>
    <source>
        <strain evidence="2 3">120613-1</strain>
    </source>
</reference>
<dbReference type="EMBL" id="ML120363">
    <property type="protein sequence ID" value="RPB03307.1"/>
    <property type="molecule type" value="Genomic_DNA"/>
</dbReference>
<gene>
    <name evidence="2" type="ORF">L873DRAFT_229482</name>
</gene>
<keyword evidence="3" id="KW-1185">Reference proteome</keyword>
<dbReference type="AlphaFoldDB" id="A0A3N4JYJ3"/>
<feature type="compositionally biased region" description="Polar residues" evidence="1">
    <location>
        <begin position="59"/>
        <end position="76"/>
    </location>
</feature>
<accession>A0A3N4JYJ3</accession>